<dbReference type="NCBIfam" id="TIGR00254">
    <property type="entry name" value="GGDEF"/>
    <property type="match status" value="1"/>
</dbReference>
<dbReference type="Gene3D" id="3.30.70.270">
    <property type="match status" value="1"/>
</dbReference>
<dbReference type="EMBL" id="AJYB01000075">
    <property type="protein sequence ID" value="EIM05417.1"/>
    <property type="molecule type" value="Genomic_DNA"/>
</dbReference>
<sequence>MNENFINKTIQEFKLIFDTELNVMVTIRLNDAVIIDVSKEFANILGYTPDELMGRSCKEINLYETPANHNRLLNKIGVEGSNSFRELIFRRKDGSFFTSSMSSQIIMLSTGENISDNVTKPKSAEEKDKTANELKEKVQELVFQTQEKADRAAELVMANRELAFQNEEKDKRAAELIIANKELTFQTREKADRAAELVIANRELAFQNEEKDKRAAELIIANKELTFQTREKSDRAAELVMANRELAFQNEEKDKRAAELIIANKELTFQTREKADRAAELVIANKELVFQNEEKNKRAAELILANKELASQNKEIVYLIFHDQLTGVYNRKVYEKELERLDTADNLPLTIIVGDVKGLKQINDSFGPTMGDELLRKSAEIIKKSCRKKDVITRTDSDEFIILMPKTNASEAEAIIQRMNDLSSQEKAGPSDISISFGYETKQNEEDEIQEVFKQADEYMYKDKSFKVRAQHKDI</sequence>
<dbReference type="AlphaFoldDB" id="A0AA87IJ68"/>
<proteinExistence type="predicted"/>
<gene>
    <name evidence="3" type="ORF">A1A1_16298</name>
</gene>
<feature type="domain" description="GGDEF" evidence="2">
    <location>
        <begin position="347"/>
        <end position="475"/>
    </location>
</feature>
<dbReference type="InterPro" id="IPR029787">
    <property type="entry name" value="Nucleotide_cyclase"/>
</dbReference>
<feature type="domain" description="PAS" evidence="1">
    <location>
        <begin position="9"/>
        <end position="56"/>
    </location>
</feature>
<dbReference type="PROSITE" id="PS50112">
    <property type="entry name" value="PAS"/>
    <property type="match status" value="1"/>
</dbReference>
<dbReference type="CDD" id="cd00130">
    <property type="entry name" value="PAS"/>
    <property type="match status" value="1"/>
</dbReference>
<reference evidence="3 4" key="1">
    <citation type="journal article" date="2012" name="J. Bacteriol.">
        <title>Genome Sequence of the Antarctic Psychrophile Bacterium Planococcus antarcticus DSM 14505.</title>
        <authorList>
            <person name="Margolles A."/>
            <person name="Gueimonde M."/>
            <person name="Sanchez B."/>
        </authorList>
    </citation>
    <scope>NUCLEOTIDE SEQUENCE [LARGE SCALE GENOMIC DNA]</scope>
    <source>
        <strain evidence="3 4">DSM 14505</strain>
    </source>
</reference>
<dbReference type="SUPFAM" id="SSF55785">
    <property type="entry name" value="PYP-like sensor domain (PAS domain)"/>
    <property type="match status" value="1"/>
</dbReference>
<organism evidence="3 4">
    <name type="scientific">Planococcus antarcticus DSM 14505</name>
    <dbReference type="NCBI Taxonomy" id="1185653"/>
    <lineage>
        <taxon>Bacteria</taxon>
        <taxon>Bacillati</taxon>
        <taxon>Bacillota</taxon>
        <taxon>Bacilli</taxon>
        <taxon>Bacillales</taxon>
        <taxon>Caryophanaceae</taxon>
        <taxon>Planococcus</taxon>
    </lineage>
</organism>
<comment type="caution">
    <text evidence="3">The sequence shown here is derived from an EMBL/GenBank/DDBJ whole genome shotgun (WGS) entry which is preliminary data.</text>
</comment>
<dbReference type="InterPro" id="IPR000014">
    <property type="entry name" value="PAS"/>
</dbReference>
<dbReference type="Proteomes" id="UP000004725">
    <property type="component" value="Unassembled WGS sequence"/>
</dbReference>
<evidence type="ECO:0000313" key="3">
    <source>
        <dbReference type="EMBL" id="EIM05417.1"/>
    </source>
</evidence>
<dbReference type="InterPro" id="IPR043128">
    <property type="entry name" value="Rev_trsase/Diguanyl_cyclase"/>
</dbReference>
<dbReference type="Gene3D" id="3.30.450.20">
    <property type="entry name" value="PAS domain"/>
    <property type="match status" value="1"/>
</dbReference>
<dbReference type="Pfam" id="PF00990">
    <property type="entry name" value="GGDEF"/>
    <property type="match status" value="1"/>
</dbReference>
<name>A0AA87IJ68_9BACL</name>
<dbReference type="CDD" id="cd01949">
    <property type="entry name" value="GGDEF"/>
    <property type="match status" value="1"/>
</dbReference>
<dbReference type="SMART" id="SM00267">
    <property type="entry name" value="GGDEF"/>
    <property type="match status" value="1"/>
</dbReference>
<accession>A0AA87IJ68</accession>
<dbReference type="Pfam" id="PF13426">
    <property type="entry name" value="PAS_9"/>
    <property type="match status" value="1"/>
</dbReference>
<protein>
    <submittedName>
        <fullName evidence="3">Diguanylate cyclase/phosphodiesterase</fullName>
    </submittedName>
</protein>
<dbReference type="RefSeq" id="WP_006831212.1">
    <property type="nucleotide sequence ID" value="NZ_AJYB01000075.1"/>
</dbReference>
<evidence type="ECO:0000313" key="4">
    <source>
        <dbReference type="Proteomes" id="UP000004725"/>
    </source>
</evidence>
<dbReference type="PANTHER" id="PTHR45138">
    <property type="entry name" value="REGULATORY COMPONENTS OF SENSORY TRANSDUCTION SYSTEM"/>
    <property type="match status" value="1"/>
</dbReference>
<dbReference type="InterPro" id="IPR000160">
    <property type="entry name" value="GGDEF_dom"/>
</dbReference>
<dbReference type="InterPro" id="IPR035965">
    <property type="entry name" value="PAS-like_dom_sf"/>
</dbReference>
<dbReference type="InterPro" id="IPR050469">
    <property type="entry name" value="Diguanylate_Cyclase"/>
</dbReference>
<dbReference type="SMART" id="SM00091">
    <property type="entry name" value="PAS"/>
    <property type="match status" value="1"/>
</dbReference>
<evidence type="ECO:0000259" key="2">
    <source>
        <dbReference type="PROSITE" id="PS50887"/>
    </source>
</evidence>
<dbReference type="GO" id="GO:0052621">
    <property type="term" value="F:diguanylate cyclase activity"/>
    <property type="evidence" value="ECO:0007669"/>
    <property type="project" value="TreeGrafter"/>
</dbReference>
<dbReference type="PROSITE" id="PS50887">
    <property type="entry name" value="GGDEF"/>
    <property type="match status" value="1"/>
</dbReference>
<dbReference type="SUPFAM" id="SSF55073">
    <property type="entry name" value="Nucleotide cyclase"/>
    <property type="match status" value="1"/>
</dbReference>
<evidence type="ECO:0000259" key="1">
    <source>
        <dbReference type="PROSITE" id="PS50112"/>
    </source>
</evidence>
<dbReference type="NCBIfam" id="TIGR00229">
    <property type="entry name" value="sensory_box"/>
    <property type="match status" value="1"/>
</dbReference>
<dbReference type="PANTHER" id="PTHR45138:SF9">
    <property type="entry name" value="DIGUANYLATE CYCLASE DGCM-RELATED"/>
    <property type="match status" value="1"/>
</dbReference>